<protein>
    <submittedName>
        <fullName evidence="1">Uncharacterized protein</fullName>
    </submittedName>
</protein>
<dbReference type="AlphaFoldDB" id="A0A7J6FQX8"/>
<reference evidence="1 2" key="1">
    <citation type="journal article" date="2020" name="bioRxiv">
        <title>Sequence and annotation of 42 cannabis genomes reveals extensive copy number variation in cannabinoid synthesis and pathogen resistance genes.</title>
        <authorList>
            <person name="Mckernan K.J."/>
            <person name="Helbert Y."/>
            <person name="Kane L.T."/>
            <person name="Ebling H."/>
            <person name="Zhang L."/>
            <person name="Liu B."/>
            <person name="Eaton Z."/>
            <person name="Mclaughlin S."/>
            <person name="Kingan S."/>
            <person name="Baybayan P."/>
            <person name="Concepcion G."/>
            <person name="Jordan M."/>
            <person name="Riva A."/>
            <person name="Barbazuk W."/>
            <person name="Harkins T."/>
        </authorList>
    </citation>
    <scope>NUCLEOTIDE SEQUENCE [LARGE SCALE GENOMIC DNA]</scope>
    <source>
        <strain evidence="2">cv. Jamaican Lion 4</strain>
        <tissue evidence="1">Leaf</tissue>
    </source>
</reference>
<accession>A0A7J6FQX8</accession>
<dbReference type="Proteomes" id="UP000525078">
    <property type="component" value="Unassembled WGS sequence"/>
</dbReference>
<comment type="caution">
    <text evidence="1">The sequence shown here is derived from an EMBL/GenBank/DDBJ whole genome shotgun (WGS) entry which is preliminary data.</text>
</comment>
<evidence type="ECO:0000313" key="1">
    <source>
        <dbReference type="EMBL" id="KAF4373121.1"/>
    </source>
</evidence>
<sequence length="92" mass="10470">DRTTRIQPPPQLSNPTEKNATLIFDLNPPLVQSNETLGLVRVSHGGPDSYPNSCPLYVIFTIRLRSRWALSFLLRSENVQRLVRWNVKISGL</sequence>
<name>A0A7J6FQX8_CANSA</name>
<evidence type="ECO:0000313" key="2">
    <source>
        <dbReference type="Proteomes" id="UP000525078"/>
    </source>
</evidence>
<feature type="non-terminal residue" evidence="1">
    <location>
        <position position="92"/>
    </location>
</feature>
<organism evidence="1 2">
    <name type="scientific">Cannabis sativa</name>
    <name type="common">Hemp</name>
    <name type="synonym">Marijuana</name>
    <dbReference type="NCBI Taxonomy" id="3483"/>
    <lineage>
        <taxon>Eukaryota</taxon>
        <taxon>Viridiplantae</taxon>
        <taxon>Streptophyta</taxon>
        <taxon>Embryophyta</taxon>
        <taxon>Tracheophyta</taxon>
        <taxon>Spermatophyta</taxon>
        <taxon>Magnoliopsida</taxon>
        <taxon>eudicotyledons</taxon>
        <taxon>Gunneridae</taxon>
        <taxon>Pentapetalae</taxon>
        <taxon>rosids</taxon>
        <taxon>fabids</taxon>
        <taxon>Rosales</taxon>
        <taxon>Cannabaceae</taxon>
        <taxon>Cannabis</taxon>
    </lineage>
</organism>
<gene>
    <name evidence="1" type="ORF">F8388_019303</name>
</gene>
<dbReference type="EMBL" id="JAATIP010000101">
    <property type="protein sequence ID" value="KAF4373121.1"/>
    <property type="molecule type" value="Genomic_DNA"/>
</dbReference>
<proteinExistence type="predicted"/>